<keyword evidence="9" id="KW-1185">Reference proteome</keyword>
<feature type="domain" description="Core-binding (CB)" evidence="7">
    <location>
        <begin position="105"/>
        <end position="188"/>
    </location>
</feature>
<gene>
    <name evidence="8" type="ORF">AAIG39_08470</name>
</gene>
<dbReference type="InterPro" id="IPR002104">
    <property type="entry name" value="Integrase_catalytic"/>
</dbReference>
<evidence type="ECO:0000256" key="1">
    <source>
        <dbReference type="ARBA" id="ARBA00008857"/>
    </source>
</evidence>
<dbReference type="SUPFAM" id="SSF56349">
    <property type="entry name" value="DNA breaking-rejoining enzymes"/>
    <property type="match status" value="1"/>
</dbReference>
<accession>A0ABU9V319</accession>
<dbReference type="InterPro" id="IPR050090">
    <property type="entry name" value="Tyrosine_recombinase_XerCD"/>
</dbReference>
<dbReference type="PROSITE" id="PS51900">
    <property type="entry name" value="CB"/>
    <property type="match status" value="1"/>
</dbReference>
<dbReference type="PROSITE" id="PS51898">
    <property type="entry name" value="TYR_RECOMBINASE"/>
    <property type="match status" value="1"/>
</dbReference>
<evidence type="ECO:0000256" key="4">
    <source>
        <dbReference type="ARBA" id="ARBA00023172"/>
    </source>
</evidence>
<reference evidence="8 9" key="1">
    <citation type="submission" date="2024-02" db="EMBL/GenBank/DDBJ databases">
        <title>Whole genome of MDR Enterobacteriaceae from southern Thailand.</title>
        <authorList>
            <person name="Surachat K."/>
        </authorList>
    </citation>
    <scope>NUCLEOTIDE SEQUENCE [LARGE SCALE GENOMIC DNA]</scope>
    <source>
        <strain evidence="8 9">PSU_29</strain>
    </source>
</reference>
<dbReference type="InterPro" id="IPR010998">
    <property type="entry name" value="Integrase_recombinase_N"/>
</dbReference>
<dbReference type="Proteomes" id="UP001411173">
    <property type="component" value="Unassembled WGS sequence"/>
</dbReference>
<protein>
    <submittedName>
        <fullName evidence="8">Tyrosine-type recombinase/integrase</fullName>
    </submittedName>
</protein>
<evidence type="ECO:0000313" key="9">
    <source>
        <dbReference type="Proteomes" id="UP001411173"/>
    </source>
</evidence>
<dbReference type="Gene3D" id="1.10.150.130">
    <property type="match status" value="1"/>
</dbReference>
<evidence type="ECO:0000259" key="6">
    <source>
        <dbReference type="PROSITE" id="PS51898"/>
    </source>
</evidence>
<comment type="similarity">
    <text evidence="1">Belongs to the 'phage' integrase family.</text>
</comment>
<comment type="caution">
    <text evidence="8">The sequence shown here is derived from an EMBL/GenBank/DDBJ whole genome shotgun (WGS) entry which is preliminary data.</text>
</comment>
<keyword evidence="2" id="KW-0229">DNA integration</keyword>
<dbReference type="Gene3D" id="1.10.443.10">
    <property type="entry name" value="Intergrase catalytic core"/>
    <property type="match status" value="1"/>
</dbReference>
<evidence type="ECO:0000313" key="8">
    <source>
        <dbReference type="EMBL" id="MEN0579041.1"/>
    </source>
</evidence>
<dbReference type="Pfam" id="PF00589">
    <property type="entry name" value="Phage_integrase"/>
    <property type="match status" value="1"/>
</dbReference>
<organism evidence="8 9">
    <name type="scientific">Phytobacter palmae</name>
    <dbReference type="NCBI Taxonomy" id="1855371"/>
    <lineage>
        <taxon>Bacteria</taxon>
        <taxon>Pseudomonadati</taxon>
        <taxon>Pseudomonadota</taxon>
        <taxon>Gammaproteobacteria</taxon>
        <taxon>Enterobacterales</taxon>
        <taxon>Enterobacteriaceae</taxon>
        <taxon>Phytobacter</taxon>
    </lineage>
</organism>
<dbReference type="InterPro" id="IPR044068">
    <property type="entry name" value="CB"/>
</dbReference>
<evidence type="ECO:0000256" key="5">
    <source>
        <dbReference type="PROSITE-ProRule" id="PRU01248"/>
    </source>
</evidence>
<keyword evidence="4" id="KW-0233">DNA recombination</keyword>
<dbReference type="InterPro" id="IPR013762">
    <property type="entry name" value="Integrase-like_cat_sf"/>
</dbReference>
<evidence type="ECO:0000259" key="7">
    <source>
        <dbReference type="PROSITE" id="PS51900"/>
    </source>
</evidence>
<keyword evidence="3 5" id="KW-0238">DNA-binding</keyword>
<dbReference type="RefSeq" id="WP_343193618.1">
    <property type="nucleotide sequence ID" value="NZ_JBCIVJ010000005.1"/>
</dbReference>
<proteinExistence type="inferred from homology"/>
<dbReference type="PANTHER" id="PTHR30349:SF41">
    <property type="entry name" value="INTEGRASE_RECOMBINASE PROTEIN MJ0367-RELATED"/>
    <property type="match status" value="1"/>
</dbReference>
<dbReference type="PANTHER" id="PTHR30349">
    <property type="entry name" value="PHAGE INTEGRASE-RELATED"/>
    <property type="match status" value="1"/>
</dbReference>
<feature type="domain" description="Tyr recombinase" evidence="6">
    <location>
        <begin position="212"/>
        <end position="396"/>
    </location>
</feature>
<dbReference type="InterPro" id="IPR011010">
    <property type="entry name" value="DNA_brk_join_enz"/>
</dbReference>
<name>A0ABU9V319_9ENTR</name>
<evidence type="ECO:0000256" key="2">
    <source>
        <dbReference type="ARBA" id="ARBA00022908"/>
    </source>
</evidence>
<evidence type="ECO:0000256" key="3">
    <source>
        <dbReference type="ARBA" id="ARBA00023125"/>
    </source>
</evidence>
<dbReference type="EMBL" id="JBCIVJ010000005">
    <property type="protein sequence ID" value="MEN0579041.1"/>
    <property type="molecule type" value="Genomic_DNA"/>
</dbReference>
<sequence>MSIKHNQYLFQSNNGLWIFQIFVPKYMRHLFGNKRAWRISTGTRDIVKARHFRNHMLIEFNNIKTLLNPEREDIRIQNALSSLQISLKQASQKSPETTPILTAAPKLSVIRDEYMTVYSERRAFSTLSKAARAVEVFLHTIKKTDIALDKIGRRLVTEFGDAQHQDGAAPQTVQNWLTSLGSLYEFAKRRYDQIPDSNPFHGHNLEARRTIESYQPFESHQLQALTKKAGSEIRDVIIIGLYSGMRLDEIASIKRDEVVTIGGVRCFYVSKSKTKAGIRHVPIHSLLFGIVDKYLAQNSGEYLLPQSNKIKRADGKRGPWYSQTFTRLRRRVLPAATDRQCFHSLRGHFITCLDRAGVPEQRIGAITGHTEKKAKTEAFKTYSQGAEMKELSNYVELVSYPEIEAITPGITQDT</sequence>